<dbReference type="InterPro" id="IPR054840">
    <property type="entry name" value="hydcarot_desat_CrtD"/>
</dbReference>
<dbReference type="GO" id="GO:0016491">
    <property type="term" value="F:oxidoreductase activity"/>
    <property type="evidence" value="ECO:0007669"/>
    <property type="project" value="UniProtKB-KW"/>
</dbReference>
<gene>
    <name evidence="7" type="ORF">CLV31_10246</name>
</gene>
<feature type="domain" description="Amine oxidase" evidence="6">
    <location>
        <begin position="12"/>
        <end position="480"/>
    </location>
</feature>
<dbReference type="Gene3D" id="3.50.50.60">
    <property type="entry name" value="FAD/NAD(P)-binding domain"/>
    <property type="match status" value="2"/>
</dbReference>
<comment type="similarity">
    <text evidence="2 5">Belongs to the carotenoid/retinoid oxidoreductase family.</text>
</comment>
<accession>A0A326RXN3</accession>
<dbReference type="InterPro" id="IPR014105">
    <property type="entry name" value="Carotenoid/retinoid_OxRdtase"/>
</dbReference>
<dbReference type="PANTHER" id="PTHR43734:SF7">
    <property type="entry name" value="4,4'-DIAPONEUROSPORENE OXYGENASE"/>
    <property type="match status" value="1"/>
</dbReference>
<dbReference type="Proteomes" id="UP000248917">
    <property type="component" value="Unassembled WGS sequence"/>
</dbReference>
<organism evidence="7 8">
    <name type="scientific">Algoriphagus aquaeductus</name>
    <dbReference type="NCBI Taxonomy" id="475299"/>
    <lineage>
        <taxon>Bacteria</taxon>
        <taxon>Pseudomonadati</taxon>
        <taxon>Bacteroidota</taxon>
        <taxon>Cytophagia</taxon>
        <taxon>Cytophagales</taxon>
        <taxon>Cyclobacteriaceae</taxon>
        <taxon>Algoriphagus</taxon>
    </lineage>
</organism>
<dbReference type="RefSeq" id="WP_111391319.1">
    <property type="nucleotide sequence ID" value="NZ_QKTX01000002.1"/>
</dbReference>
<evidence type="ECO:0000256" key="2">
    <source>
        <dbReference type="ARBA" id="ARBA00006046"/>
    </source>
</evidence>
<proteinExistence type="inferred from homology"/>
<dbReference type="NCBIfam" id="NF042421">
    <property type="entry name" value="hydcarot_desat_CrtD"/>
    <property type="match status" value="1"/>
</dbReference>
<dbReference type="Pfam" id="PF01593">
    <property type="entry name" value="Amino_oxidase"/>
    <property type="match status" value="1"/>
</dbReference>
<dbReference type="EMBL" id="QKTX01000002">
    <property type="protein sequence ID" value="PZV86151.1"/>
    <property type="molecule type" value="Genomic_DNA"/>
</dbReference>
<comment type="caution">
    <text evidence="7">The sequence shown here is derived from an EMBL/GenBank/DDBJ whole genome shotgun (WGS) entry which is preliminary data.</text>
</comment>
<evidence type="ECO:0000313" key="8">
    <source>
        <dbReference type="Proteomes" id="UP000248917"/>
    </source>
</evidence>
<dbReference type="NCBIfam" id="TIGR02734">
    <property type="entry name" value="crtI_fam"/>
    <property type="match status" value="1"/>
</dbReference>
<dbReference type="OrthoDB" id="9774675at2"/>
<protein>
    <submittedName>
        <fullName evidence="7">Phytoene desaturase</fullName>
    </submittedName>
</protein>
<evidence type="ECO:0000259" key="6">
    <source>
        <dbReference type="Pfam" id="PF01593"/>
    </source>
</evidence>
<dbReference type="AlphaFoldDB" id="A0A326RXN3"/>
<evidence type="ECO:0000256" key="3">
    <source>
        <dbReference type="ARBA" id="ARBA00022746"/>
    </source>
</evidence>
<evidence type="ECO:0000256" key="1">
    <source>
        <dbReference type="ARBA" id="ARBA00004829"/>
    </source>
</evidence>
<evidence type="ECO:0000313" key="7">
    <source>
        <dbReference type="EMBL" id="PZV86151.1"/>
    </source>
</evidence>
<reference evidence="7 8" key="1">
    <citation type="submission" date="2018-06" db="EMBL/GenBank/DDBJ databases">
        <title>Genomic Encyclopedia of Archaeal and Bacterial Type Strains, Phase II (KMG-II): from individual species to whole genera.</title>
        <authorList>
            <person name="Goeker M."/>
        </authorList>
    </citation>
    <scope>NUCLEOTIDE SEQUENCE [LARGE SCALE GENOMIC DNA]</scope>
    <source>
        <strain evidence="7 8">T4</strain>
    </source>
</reference>
<dbReference type="InterPro" id="IPR036188">
    <property type="entry name" value="FAD/NAD-bd_sf"/>
</dbReference>
<evidence type="ECO:0000256" key="4">
    <source>
        <dbReference type="ARBA" id="ARBA00023002"/>
    </source>
</evidence>
<keyword evidence="4 5" id="KW-0560">Oxidoreductase</keyword>
<name>A0A326RXN3_9BACT</name>
<dbReference type="GO" id="GO:0016117">
    <property type="term" value="P:carotenoid biosynthetic process"/>
    <property type="evidence" value="ECO:0007669"/>
    <property type="project" value="UniProtKB-KW"/>
</dbReference>
<keyword evidence="8" id="KW-1185">Reference proteome</keyword>
<evidence type="ECO:0000256" key="5">
    <source>
        <dbReference type="RuleBase" id="RU362075"/>
    </source>
</evidence>
<dbReference type="SUPFAM" id="SSF51905">
    <property type="entry name" value="FAD/NAD(P)-binding domain"/>
    <property type="match status" value="1"/>
</dbReference>
<comment type="pathway">
    <text evidence="1 5">Carotenoid biosynthesis.</text>
</comment>
<dbReference type="InterPro" id="IPR002937">
    <property type="entry name" value="Amino_oxidase"/>
</dbReference>
<dbReference type="PANTHER" id="PTHR43734">
    <property type="entry name" value="PHYTOENE DESATURASE"/>
    <property type="match status" value="1"/>
</dbReference>
<sequence>MTKHCIIVGSGIAGIAASIRMALKGYQVQVFESNAYPGGKLSEIEIQGYRFDAGPSLFTLPDQVEELFLLAGKDPKEHFEYQKLEVACHYFWEDGKQIKAWADQNRFAEEVETKLGESGTTIRAALKRSAFIYDHLAPLFMHRSLHQLSTWIRPQALKSYLKMGKLGIFSTMNKANEALFAQPKLVQLFNRYATYNGSDPYQTPATLNIIPHLEFNIGAFFPKKGMHEITLSLYRLALSLGVTYHFNSSVEEILVEKGKAIGVQVKGKPVCGEVVINNMDMVNAYKTILKKQKQPKKLLEQPKSSSALIFYWGINKVFPELDLHNILFSDDYRAEFEHIFKKGSIYHDPTVYINITSVYKQDDAPPGCMNWFTMINVPNNQGQDWDQLITAARKNIIAKINRILKTDVEQLIEVEQILEPRTIEYRTSSAQGALYGNSSNNKFAAFLRHANYSSDIKNLYFCGGSVHPGGGIPLSLLSAKIMTEMVGG</sequence>
<keyword evidence="3 5" id="KW-0125">Carotenoid biosynthesis</keyword>